<evidence type="ECO:0000313" key="1">
    <source>
        <dbReference type="EMBL" id="WFR95338.1"/>
    </source>
</evidence>
<dbReference type="RefSeq" id="WP_111215970.1">
    <property type="nucleotide sequence ID" value="NZ_CP117255.1"/>
</dbReference>
<dbReference type="AlphaFoldDB" id="A0AAF1K3Y3"/>
<reference evidence="2" key="2">
    <citation type="journal article" date="2023" name="MicrobiologyOpen">
        <title>Genomics of the tumorigenes clade of the family Rhizobiaceae and description of Rhizobium rhododendri sp. nov.</title>
        <authorList>
            <person name="Kuzmanovic N."/>
            <person name="diCenzo G.C."/>
            <person name="Bunk B."/>
            <person name="Sproeer C."/>
            <person name="Fruehling A."/>
            <person name="Neumann-Schaal M."/>
            <person name="Overmann J."/>
            <person name="Smalla K."/>
        </authorList>
    </citation>
    <scope>NUCLEOTIDE SEQUENCE [LARGE SCALE GENOMIC DNA]</scope>
    <source>
        <strain evidence="2">1078</strain>
    </source>
</reference>
<dbReference type="KEGG" id="rtu:PR017_16420"/>
<protein>
    <submittedName>
        <fullName evidence="1">Uncharacterized protein</fullName>
    </submittedName>
</protein>
<organism evidence="1 2">
    <name type="scientific">Rhizobium tumorigenes</name>
    <dbReference type="NCBI Taxonomy" id="2041385"/>
    <lineage>
        <taxon>Bacteria</taxon>
        <taxon>Pseudomonadati</taxon>
        <taxon>Pseudomonadota</taxon>
        <taxon>Alphaproteobacteria</taxon>
        <taxon>Hyphomicrobiales</taxon>
        <taxon>Rhizobiaceae</taxon>
        <taxon>Rhizobium/Agrobacterium group</taxon>
        <taxon>Rhizobium</taxon>
    </lineage>
</organism>
<name>A0AAF1K3Y3_9HYPH</name>
<dbReference type="Proteomes" id="UP000249499">
    <property type="component" value="Chromosome"/>
</dbReference>
<evidence type="ECO:0000313" key="2">
    <source>
        <dbReference type="Proteomes" id="UP000249499"/>
    </source>
</evidence>
<accession>A0AAF1K3Y3</accession>
<keyword evidence="2" id="KW-1185">Reference proteome</keyword>
<reference evidence="1 2" key="1">
    <citation type="journal article" date="2018" name="Sci. Rep.">
        <title>Rhizobium tumorigenes sp. nov., a novel plant tumorigenic bacterium isolated from cane gall tumors on thornless blackberry.</title>
        <authorList>
            <person name="Kuzmanovi N."/>
            <person name="Smalla K."/>
            <person name="Gronow S."/>
            <person name="PuBawska J."/>
        </authorList>
    </citation>
    <scope>NUCLEOTIDE SEQUENCE [LARGE SCALE GENOMIC DNA]</scope>
    <source>
        <strain evidence="1 2">1078</strain>
    </source>
</reference>
<gene>
    <name evidence="1" type="ORF">PR017_16420</name>
</gene>
<dbReference type="EMBL" id="CP117255">
    <property type="protein sequence ID" value="WFR95338.1"/>
    <property type="molecule type" value="Genomic_DNA"/>
</dbReference>
<proteinExistence type="predicted"/>
<sequence length="97" mass="11220">MNKIVLEHYPLSKLPDDMRRGLDESATVKVVIEQDADQSETERWPGFAHLPKLDIEPSSIEQILEDIEKFRKTNPSTVSTAEAVARIRELRDEWDDE</sequence>